<comment type="catalytic activity">
    <reaction evidence="5 6">
        <text>ATP + H2O = ADP + phosphate + H(+)</text>
        <dbReference type="Rhea" id="RHEA:13065"/>
        <dbReference type="ChEBI" id="CHEBI:15377"/>
        <dbReference type="ChEBI" id="CHEBI:15378"/>
        <dbReference type="ChEBI" id="CHEBI:30616"/>
        <dbReference type="ChEBI" id="CHEBI:43474"/>
        <dbReference type="ChEBI" id="CHEBI:456216"/>
        <dbReference type="EC" id="5.6.2.3"/>
    </reaction>
</comment>
<comment type="cofactor">
    <cofactor evidence="1 6">
        <name>Mg(2+)</name>
        <dbReference type="ChEBI" id="CHEBI:18420"/>
    </cofactor>
</comment>
<evidence type="ECO:0000256" key="4">
    <source>
        <dbReference type="ARBA" id="ARBA00023172"/>
    </source>
</evidence>
<comment type="subunit">
    <text evidence="3">Monomer.</text>
</comment>
<evidence type="ECO:0000256" key="1">
    <source>
        <dbReference type="ARBA" id="ARBA00001946"/>
    </source>
</evidence>
<keyword evidence="6" id="KW-0067">ATP-binding</keyword>
<dbReference type="PANTHER" id="PTHR47642:SF5">
    <property type="entry name" value="ATP-DEPENDENT DNA HELICASE"/>
    <property type="match status" value="1"/>
</dbReference>
<evidence type="ECO:0000256" key="2">
    <source>
        <dbReference type="ARBA" id="ARBA00009781"/>
    </source>
</evidence>
<organism evidence="8 9">
    <name type="scientific">Leishmania infantum</name>
    <dbReference type="NCBI Taxonomy" id="5671"/>
    <lineage>
        <taxon>Eukaryota</taxon>
        <taxon>Discoba</taxon>
        <taxon>Euglenozoa</taxon>
        <taxon>Kinetoplastea</taxon>
        <taxon>Metakinetoplastina</taxon>
        <taxon>Trypanosomatida</taxon>
        <taxon>Trypanosomatidae</taxon>
        <taxon>Leishmaniinae</taxon>
        <taxon>Leishmania</taxon>
    </lineage>
</organism>
<dbReference type="OMA" id="KPMFESW"/>
<dbReference type="PANTHER" id="PTHR47642">
    <property type="entry name" value="ATP-DEPENDENT DNA HELICASE"/>
    <property type="match status" value="1"/>
</dbReference>
<reference evidence="8" key="1">
    <citation type="submission" date="2020-06" db="EMBL/GenBank/DDBJ databases">
        <authorList>
            <person name="Gonzalez-de la Fuente S."/>
            <person name="Peiro-Pastor R."/>
            <person name="Rastrojo A."/>
            <person name="Moreno J."/>
            <person name="Carrasco-Ramiro F."/>
            <person name="Requena JM."/>
            <person name="Aguado B."/>
        </authorList>
    </citation>
    <scope>NUCLEOTIDE SEQUENCE</scope>
</reference>
<evidence type="ECO:0000313" key="8">
    <source>
        <dbReference type="EMBL" id="CAC9524870.1"/>
    </source>
</evidence>
<dbReference type="InterPro" id="IPR027417">
    <property type="entry name" value="P-loop_NTPase"/>
</dbReference>
<gene>
    <name evidence="8" type="ORF">LINF_320021650</name>
</gene>
<name>A0A6L0XY01_LEIIN</name>
<dbReference type="Pfam" id="PF05970">
    <property type="entry name" value="PIF1"/>
    <property type="match status" value="2"/>
</dbReference>
<accession>A0A6L0XY01</accession>
<evidence type="ECO:0000256" key="5">
    <source>
        <dbReference type="ARBA" id="ARBA00048954"/>
    </source>
</evidence>
<dbReference type="GO" id="GO:0006281">
    <property type="term" value="P:DNA repair"/>
    <property type="evidence" value="ECO:0007669"/>
    <property type="project" value="UniProtKB-KW"/>
</dbReference>
<dbReference type="InterPro" id="IPR010285">
    <property type="entry name" value="DNA_helicase_pif1-like_DEAD"/>
</dbReference>
<dbReference type="GO" id="GO:0006310">
    <property type="term" value="P:DNA recombination"/>
    <property type="evidence" value="ECO:0007669"/>
    <property type="project" value="UniProtKB-KW"/>
</dbReference>
<keyword evidence="6" id="KW-0378">Hydrolase</keyword>
<dbReference type="SMART" id="SM00382">
    <property type="entry name" value="AAA"/>
    <property type="match status" value="1"/>
</dbReference>
<dbReference type="GO" id="GO:0005524">
    <property type="term" value="F:ATP binding"/>
    <property type="evidence" value="ECO:0007669"/>
    <property type="project" value="UniProtKB-KW"/>
</dbReference>
<proteinExistence type="inferred from homology"/>
<keyword evidence="6" id="KW-0347">Helicase</keyword>
<dbReference type="EMBL" id="LR812965">
    <property type="protein sequence ID" value="CAC9524870.1"/>
    <property type="molecule type" value="Genomic_DNA"/>
</dbReference>
<comment type="similarity">
    <text evidence="2">Belongs to the helicase family. PIF1 subfamily.</text>
</comment>
<keyword evidence="6" id="KW-0234">DNA repair</keyword>
<dbReference type="Gene3D" id="3.40.50.300">
    <property type="entry name" value="P-loop containing nucleotide triphosphate hydrolases"/>
    <property type="match status" value="1"/>
</dbReference>
<dbReference type="EC" id="5.6.2.3" evidence="6"/>
<keyword evidence="6" id="KW-0227">DNA damage</keyword>
<keyword evidence="6" id="KW-0547">Nucleotide-binding</keyword>
<dbReference type="Proteomes" id="UP000255414">
    <property type="component" value="Chromosome 32"/>
</dbReference>
<evidence type="ECO:0000313" key="9">
    <source>
        <dbReference type="Proteomes" id="UP000255414"/>
    </source>
</evidence>
<dbReference type="CDD" id="cd18809">
    <property type="entry name" value="SF1_C_RecD"/>
    <property type="match status" value="1"/>
</dbReference>
<sequence>MPPHHPSTHLQRSDPQFSAARCVVHMFVSASFAGTGCSATPRSSCFVYVCGHVYVRLPPQGGAALLSHLLFCIPTTTTSHPLHSLVSSLPLCAPLLTTILHWHLHAQTRPTQALRVAGTERRCSGREGDLLGSTVNSFFLSEPLLAQLSSFFFSMRCRSIRCGIAQKKFTQKVETRVKGSAAATSATATVHWENAPPLPPRCGAPQFPTGASTPDAFRSAAAQRTGCSEHWTKCRSQNSGSQSMAKKGEMERRSGFDVAGAADLTGASTASDVVFLPAKDKAVTESLLTREQATVCDLACQGASLFIGGEAGTGKSHLLRAIAAKLTAQGYRIAITASTGIAALNIGGNTFHSTFGVPLPTPDDMTDLSTQPPPTDAAFDIDDGQESGGGDGEGIEEEVVVDDFATGSSVDKLGHPRRLRFRNTGVLAEVDVVVIDEVSMLHAGVLESFERAARRMAGRDASQPFGGLQMILSGDFLQLTPFASVGAPFGRRRRYRQVGDGRPNKDDDCIVCQCVSPESDDAQPSADEATIPVEAAEKSCRTAVDAAASEVESASAAKHSKRKRVSRASHCSAGKGRRCDLWYYDKPMFESWCFTHYLLHVQLREPQRQQDQRFAADLNRLRQGRLPYRLSRSGFLNAAVEDAVRLLPTKGAVKNYNDRKMLELEGEERLFPTQLTMTEAMRPPTFGTTTGQRQEDADDGGQWGAALLVHYRFCSPTGSARSALKQRGRLRDMEAIGVARNLEEVCLFPRGSVQVYGLPSPLSYSTSLSAVCVRCSGATHCIAEDRRCTVKNVLEMWSGVPSARNGKATSGNLNGAQEYARAVARLQPLGAMFPRELVRVEAVDARQLTRRLQPFMQESLRQAIRKDTVLQDKLLKVGCRVMLLRNLTLQYVNGSLGRVVGFRSFSACKGLLPEEMKARATPANLLERVAVYSTGNGPGGAASAVQVPVVRMDADGKDVAIPWITLPISITKQDWCFTVDAACIPLTPAYAFTVHKVQGVTLDHAVLFDAGDMFPCDHLVYVASSRVRKFEHLRIVNLSPRMISVHRPSLLFTQNIPGVEAAAKTWAAWRSMPLSGQLFYLPSHLGRESAR</sequence>
<protein>
    <recommendedName>
        <fullName evidence="6">ATP-dependent DNA helicase</fullName>
        <ecNumber evidence="6">5.6.2.3</ecNumber>
    </recommendedName>
</protein>
<dbReference type="SUPFAM" id="SSF52540">
    <property type="entry name" value="P-loop containing nucleoside triphosphate hydrolases"/>
    <property type="match status" value="2"/>
</dbReference>
<keyword evidence="4 6" id="KW-0233">DNA recombination</keyword>
<feature type="domain" description="AAA+ ATPase" evidence="7">
    <location>
        <begin position="301"/>
        <end position="548"/>
    </location>
</feature>
<dbReference type="AlphaFoldDB" id="A0A6L0XY01"/>
<evidence type="ECO:0000259" key="7">
    <source>
        <dbReference type="SMART" id="SM00382"/>
    </source>
</evidence>
<dbReference type="InterPro" id="IPR003593">
    <property type="entry name" value="AAA+_ATPase"/>
</dbReference>
<dbReference type="GO" id="GO:0000723">
    <property type="term" value="P:telomere maintenance"/>
    <property type="evidence" value="ECO:0007669"/>
    <property type="project" value="InterPro"/>
</dbReference>
<dbReference type="GO" id="GO:0043139">
    <property type="term" value="F:5'-3' DNA helicase activity"/>
    <property type="evidence" value="ECO:0007669"/>
    <property type="project" value="UniProtKB-EC"/>
</dbReference>
<dbReference type="GO" id="GO:0016787">
    <property type="term" value="F:hydrolase activity"/>
    <property type="evidence" value="ECO:0007669"/>
    <property type="project" value="UniProtKB-KW"/>
</dbReference>
<evidence type="ECO:0000256" key="3">
    <source>
        <dbReference type="ARBA" id="ARBA00011245"/>
    </source>
</evidence>
<evidence type="ECO:0000256" key="6">
    <source>
        <dbReference type="RuleBase" id="RU363044"/>
    </source>
</evidence>
<dbReference type="InterPro" id="IPR051055">
    <property type="entry name" value="PIF1_helicase"/>
</dbReference>